<protein>
    <submittedName>
        <fullName evidence="4">ABC transporter ATP-binding protein</fullName>
    </submittedName>
</protein>
<dbReference type="Pfam" id="PF00005">
    <property type="entry name" value="ABC_tran"/>
    <property type="match status" value="1"/>
</dbReference>
<dbReference type="GO" id="GO:0005524">
    <property type="term" value="F:ATP binding"/>
    <property type="evidence" value="ECO:0007669"/>
    <property type="project" value="UniProtKB-KW"/>
</dbReference>
<reference evidence="4 5" key="1">
    <citation type="submission" date="2018-12" db="EMBL/GenBank/DDBJ databases">
        <title>Genome sequence from the cellulolytic species, Caldicellulosiruptor changbaiensis.</title>
        <authorList>
            <person name="Blumer-Schuette S.E."/>
            <person name="Mendoza C."/>
        </authorList>
    </citation>
    <scope>NUCLEOTIDE SEQUENCE [LARGE SCALE GENOMIC DNA]</scope>
    <source>
        <strain evidence="4 5">CBS-Z</strain>
    </source>
</reference>
<dbReference type="GO" id="GO:0016887">
    <property type="term" value="F:ATP hydrolysis activity"/>
    <property type="evidence" value="ECO:0007669"/>
    <property type="project" value="InterPro"/>
</dbReference>
<accession>A0A3T0D857</accession>
<dbReference type="CDD" id="cd03230">
    <property type="entry name" value="ABC_DR_subfamily_A"/>
    <property type="match status" value="1"/>
</dbReference>
<evidence type="ECO:0000313" key="4">
    <source>
        <dbReference type="EMBL" id="AZT91351.1"/>
    </source>
</evidence>
<dbReference type="InterPro" id="IPR003593">
    <property type="entry name" value="AAA+_ATPase"/>
</dbReference>
<dbReference type="SMART" id="SM00382">
    <property type="entry name" value="AAA"/>
    <property type="match status" value="1"/>
</dbReference>
<dbReference type="PANTHER" id="PTHR43582:SF2">
    <property type="entry name" value="LINEARMYCIN RESISTANCE ATP-BINDING PROTEIN LNRL"/>
    <property type="match status" value="1"/>
</dbReference>
<proteinExistence type="predicted"/>
<keyword evidence="2 4" id="KW-0067">ATP-binding</keyword>
<gene>
    <name evidence="4" type="ORF">ELD05_12445</name>
</gene>
<dbReference type="KEGG" id="ccha:ELD05_12445"/>
<dbReference type="RefSeq" id="WP_127352679.1">
    <property type="nucleotide sequence ID" value="NZ_CP034791.1"/>
</dbReference>
<dbReference type="InterPro" id="IPR003439">
    <property type="entry name" value="ABC_transporter-like_ATP-bd"/>
</dbReference>
<keyword evidence="1" id="KW-0547">Nucleotide-binding</keyword>
<organism evidence="4 5">
    <name type="scientific">Caldicellulosiruptor changbaiensis</name>
    <dbReference type="NCBI Taxonomy" id="1222016"/>
    <lineage>
        <taxon>Bacteria</taxon>
        <taxon>Bacillati</taxon>
        <taxon>Bacillota</taxon>
        <taxon>Bacillota incertae sedis</taxon>
        <taxon>Caldicellulosiruptorales</taxon>
        <taxon>Caldicellulosiruptoraceae</taxon>
        <taxon>Caldicellulosiruptor</taxon>
    </lineage>
</organism>
<keyword evidence="5" id="KW-1185">Reference proteome</keyword>
<dbReference type="PROSITE" id="PS00211">
    <property type="entry name" value="ABC_TRANSPORTER_1"/>
    <property type="match status" value="1"/>
</dbReference>
<dbReference type="Proteomes" id="UP000282930">
    <property type="component" value="Chromosome"/>
</dbReference>
<dbReference type="InterPro" id="IPR027417">
    <property type="entry name" value="P-loop_NTPase"/>
</dbReference>
<evidence type="ECO:0000313" key="5">
    <source>
        <dbReference type="Proteomes" id="UP000282930"/>
    </source>
</evidence>
<dbReference type="PANTHER" id="PTHR43582">
    <property type="entry name" value="LINEARMYCIN RESISTANCE ATP-BINDING PROTEIN LNRL"/>
    <property type="match status" value="1"/>
</dbReference>
<evidence type="ECO:0000256" key="2">
    <source>
        <dbReference type="ARBA" id="ARBA00022840"/>
    </source>
</evidence>
<dbReference type="PROSITE" id="PS50893">
    <property type="entry name" value="ABC_TRANSPORTER_2"/>
    <property type="match status" value="1"/>
</dbReference>
<sequence>MTVLEIKNLVKRYGNVLALDNLSLTIKEGEVFGLLGPNGAGKTTFINCILGLTNIDRGEIYIFEKPLNKALKELKSQIGIVPQEISLYSNLTVYENLSFFGSLYNLSGKLLKERIEFALKFVQMQDSIKKQVKNLSGGMKRRINIAAALLNSPKLLIMDEPTVGIDIYSRKLILESVQKLAQSGITIIYTTHYIEEVDRICTSVAFINKGTIIEYGSKEFLLKKLSDTNIIRIKLSKILDEVLTKIKNLDGVESVAFTGDELTVSVEKSKNLIKEIVETLSQDGCEILSISYEKPTMEKLYFAVMGYTIDEKGEIVHESSS</sequence>
<dbReference type="SUPFAM" id="SSF52540">
    <property type="entry name" value="P-loop containing nucleoside triphosphate hydrolases"/>
    <property type="match status" value="1"/>
</dbReference>
<dbReference type="Gene3D" id="3.40.50.300">
    <property type="entry name" value="P-loop containing nucleotide triphosphate hydrolases"/>
    <property type="match status" value="1"/>
</dbReference>
<evidence type="ECO:0000259" key="3">
    <source>
        <dbReference type="PROSITE" id="PS50893"/>
    </source>
</evidence>
<dbReference type="EMBL" id="CP034791">
    <property type="protein sequence ID" value="AZT91351.1"/>
    <property type="molecule type" value="Genomic_DNA"/>
</dbReference>
<dbReference type="InterPro" id="IPR017871">
    <property type="entry name" value="ABC_transporter-like_CS"/>
</dbReference>
<dbReference type="AlphaFoldDB" id="A0A3T0D857"/>
<feature type="domain" description="ABC transporter" evidence="3">
    <location>
        <begin position="4"/>
        <end position="234"/>
    </location>
</feature>
<name>A0A3T0D857_9FIRM</name>
<evidence type="ECO:0000256" key="1">
    <source>
        <dbReference type="ARBA" id="ARBA00022741"/>
    </source>
</evidence>